<evidence type="ECO:0000313" key="3">
    <source>
        <dbReference type="EMBL" id="MFC3154078.1"/>
    </source>
</evidence>
<reference evidence="4" key="1">
    <citation type="journal article" date="2019" name="Int. J. Syst. Evol. Microbiol.">
        <title>The Global Catalogue of Microorganisms (GCM) 10K type strain sequencing project: providing services to taxonomists for standard genome sequencing and annotation.</title>
        <authorList>
            <consortium name="The Broad Institute Genomics Platform"/>
            <consortium name="The Broad Institute Genome Sequencing Center for Infectious Disease"/>
            <person name="Wu L."/>
            <person name="Ma J."/>
        </authorList>
    </citation>
    <scope>NUCLEOTIDE SEQUENCE [LARGE SCALE GENOMIC DNA]</scope>
    <source>
        <strain evidence="4">KCTC 52141</strain>
    </source>
</reference>
<name>A0ABV7HMY4_9GAMM</name>
<proteinExistence type="predicted"/>
<organism evidence="3 4">
    <name type="scientific">Gilvimarinus japonicus</name>
    <dbReference type="NCBI Taxonomy" id="1796469"/>
    <lineage>
        <taxon>Bacteria</taxon>
        <taxon>Pseudomonadati</taxon>
        <taxon>Pseudomonadota</taxon>
        <taxon>Gammaproteobacteria</taxon>
        <taxon>Cellvibrionales</taxon>
        <taxon>Cellvibrionaceae</taxon>
        <taxon>Gilvimarinus</taxon>
    </lineage>
</organism>
<protein>
    <submittedName>
        <fullName evidence="3">Uncharacterized protein</fullName>
    </submittedName>
</protein>
<comment type="caution">
    <text evidence="3">The sequence shown here is derived from an EMBL/GenBank/DDBJ whole genome shotgun (WGS) entry which is preliminary data.</text>
</comment>
<gene>
    <name evidence="3" type="ORF">ACFOEB_02615</name>
</gene>
<dbReference type="RefSeq" id="WP_382414170.1">
    <property type="nucleotide sequence ID" value="NZ_AP031500.1"/>
</dbReference>
<sequence>MSYNQNTRFRAMRITAILSKCVLVSGMYSHFASAEEEIIVYGYQYTTSSAGNIYSVAANMNPHNYYQDYNHSQMYGTRNRTRPAENQENQEDQEKSCTRPGSKVARGSVVAQISFTEAYGGANGLSDNAWHEIAEEAQETFGNNITYSGVFGFVLTVQTFVRVPSRGFGFTIPGITLSAVPIYGNPNLSLYENIMSEMNRTPREDALEEYACE</sequence>
<feature type="chain" id="PRO_5046870387" evidence="2">
    <location>
        <begin position="35"/>
        <end position="213"/>
    </location>
</feature>
<accession>A0ABV7HMY4</accession>
<feature type="signal peptide" evidence="2">
    <location>
        <begin position="1"/>
        <end position="34"/>
    </location>
</feature>
<feature type="region of interest" description="Disordered" evidence="1">
    <location>
        <begin position="80"/>
        <end position="101"/>
    </location>
</feature>
<evidence type="ECO:0000256" key="1">
    <source>
        <dbReference type="SAM" id="MobiDB-lite"/>
    </source>
</evidence>
<dbReference type="EMBL" id="JBHRTL010000003">
    <property type="protein sequence ID" value="MFC3154078.1"/>
    <property type="molecule type" value="Genomic_DNA"/>
</dbReference>
<keyword evidence="4" id="KW-1185">Reference proteome</keyword>
<evidence type="ECO:0000313" key="4">
    <source>
        <dbReference type="Proteomes" id="UP001595548"/>
    </source>
</evidence>
<keyword evidence="2" id="KW-0732">Signal</keyword>
<evidence type="ECO:0000256" key="2">
    <source>
        <dbReference type="SAM" id="SignalP"/>
    </source>
</evidence>
<dbReference type="Proteomes" id="UP001595548">
    <property type="component" value="Unassembled WGS sequence"/>
</dbReference>